<dbReference type="GO" id="GO:0016020">
    <property type="term" value="C:membrane"/>
    <property type="evidence" value="ECO:0007669"/>
    <property type="project" value="InterPro"/>
</dbReference>
<dbReference type="GeneID" id="24922259"/>
<dbReference type="OrthoDB" id="10605070at2759"/>
<evidence type="ECO:0000313" key="4">
    <source>
        <dbReference type="EMBL" id="CBK20499.2"/>
    </source>
</evidence>
<dbReference type="InterPro" id="IPR001879">
    <property type="entry name" value="GPCR_2_extracellular_dom"/>
</dbReference>
<dbReference type="InParanoid" id="D8LY44"/>
<evidence type="ECO:0000259" key="3">
    <source>
        <dbReference type="PROSITE" id="PS51820"/>
    </source>
</evidence>
<dbReference type="PROSITE" id="PS50227">
    <property type="entry name" value="G_PROTEIN_RECEP_F2_3"/>
    <property type="match status" value="1"/>
</dbReference>
<dbReference type="Gene3D" id="2.60.40.10">
    <property type="entry name" value="Immunoglobulins"/>
    <property type="match status" value="1"/>
</dbReference>
<feature type="transmembrane region" description="Helical" evidence="1">
    <location>
        <begin position="1377"/>
        <end position="1404"/>
    </location>
</feature>
<keyword evidence="1" id="KW-0812">Transmembrane</keyword>
<keyword evidence="1" id="KW-0472">Membrane</keyword>
<accession>D8LY44</accession>
<proteinExistence type="predicted"/>
<dbReference type="RefSeq" id="XP_012894547.1">
    <property type="nucleotide sequence ID" value="XM_013039093.1"/>
</dbReference>
<evidence type="ECO:0008006" key="6">
    <source>
        <dbReference type="Google" id="ProtNLM"/>
    </source>
</evidence>
<dbReference type="InterPro" id="IPR037524">
    <property type="entry name" value="PA14/GLEYA"/>
</dbReference>
<dbReference type="GO" id="GO:0004930">
    <property type="term" value="F:G protein-coupled receptor activity"/>
    <property type="evidence" value="ECO:0007669"/>
    <property type="project" value="InterPro"/>
</dbReference>
<dbReference type="Gene3D" id="2.60.120.380">
    <property type="match status" value="1"/>
</dbReference>
<keyword evidence="1" id="KW-1133">Transmembrane helix</keyword>
<dbReference type="InterPro" id="IPR013783">
    <property type="entry name" value="Ig-like_fold"/>
</dbReference>
<evidence type="ECO:0000256" key="1">
    <source>
        <dbReference type="SAM" id="Phobius"/>
    </source>
</evidence>
<sequence>MASYTITVYVWYKSTVVSSDFTLCPKDYQLGHSISACYYPLSTVETPFPLEWYLTTPATLCYNHARLSFLDKHSSKGSHTWEGLDDSIPRNFTASFLGYLNISQAGEYRFKVLASTGFRLYVGNTTLPLLNAFNLSNPAVELESEGVFLSKGKHVFMLFYLNGCKTAQLHVFFSYSDSYSSSNRTDGPFHNKDSQSNWKIIDSTMLVAGGISPQNLVVKDVLSFREHYIRSEPPKFSAAQCASYSLSASLPFNLDFDPDQGIIYGMLYTSVVEKQYELCCNSAFGRLLSTYTPLTGLTARFYAINNETDICANPEVVTDHLDLLLEHVVESVSITGISSLPPLPDELHNQFYATWEGFFKSCVSGDHYFWIQYIGGIRVWIRNDLCKEKWSCSTQTQDMYFAFYIYSGDYIPLRIEFFSPMTSNIMVKLKVKKPGDVSYYTPQTDNLFHLPSTVLSYSKPRTIYYIRDKLDMNTFTLFGTTKAVSSFSIRPALPSGLTLKNGVIMGVVTTTSPETTYDVKCKLVDGTIYHSDVVITVRNISIPMDVRVEDKEGNRLDTITVYQFESIPTLYFKSDTVVNLWNIIPAIPQGLTFDPIHGILSGRITVKGNFTFTISAQNKAGISSSRFHISSNGCALGPIYYTSLSMGTSGWLVLEDSSGVALQGAVTEGDYGIVMCVPIQLYSLHFNCTDAESDCVLRIMREDGLCFFHSIVLYRSLLNSRIILVEKEAPIIMVPKKDFYLAVNAEFSVSFSISNSFHGLEFSPSLPSTIHFNHERLELSGYIPYTGILTYTVSSYNEIGYTHLQLSFYVGLCPDQKYMIYITRSASRVGEAVEIIQENETVYSYEFHAGSFREMLCLDRGEYLIRMTDTSGLGWTPGSDLVITDQKDRFLGSFSLELDKTEQEEVFPFTSLVNEKSYIKYLIPTLAPLPAWKSPTFEDTNWGLTIPADDVTVSGGLTTVYFRKHFTVNSSSPTFLIISVLVQEGLIVYFQGSEIGRVNLPAGTIYHSTTATHRFSEATWLSYTTMMPSDGTDLVVSAELHRERIVASGTVKFDVFVTCSTSASLFCAFNPIIEASNHTIHMDHLPVAAFDGNSTTSWMDEGLPVWISASASSSRQEGFVANRVDISIGEDWSWQVPNTFFVWGIDMLGGHKDLALVNAKNLFAYSYATHSFYFQNNVSYVGYGLTIASVLGGNSTLLSSVAFYLSRSVECSSQDGWPTIQAGTIAFKECPKLQIGKQRRECVHQNGKGVWMDVDMEGCVTRYPSSGRAFVDFTLEVRNCSLQLWERRVRSIATKVLLQTTQQNGDQLKEVLSYEEDIDLFALSVFFRFSLGTKEAEMVKGRLEEAKGELTQLMYLEPDLPVGLEFVINGDIQLRRFYLYIVIVCVCLVSAIMYFVYCYVYWLWNHSCMHFRVQKMDLLPTKN</sequence>
<organism evidence="4">
    <name type="scientific">Blastocystis hominis</name>
    <dbReference type="NCBI Taxonomy" id="12968"/>
    <lineage>
        <taxon>Eukaryota</taxon>
        <taxon>Sar</taxon>
        <taxon>Stramenopiles</taxon>
        <taxon>Bigyra</taxon>
        <taxon>Opalozoa</taxon>
        <taxon>Opalinata</taxon>
        <taxon>Blastocystidae</taxon>
        <taxon>Blastocystis</taxon>
    </lineage>
</organism>
<evidence type="ECO:0000259" key="2">
    <source>
        <dbReference type="PROSITE" id="PS50227"/>
    </source>
</evidence>
<dbReference type="EMBL" id="FN668639">
    <property type="protein sequence ID" value="CBK20499.2"/>
    <property type="molecule type" value="Genomic_DNA"/>
</dbReference>
<reference evidence="4" key="1">
    <citation type="submission" date="2010-02" db="EMBL/GenBank/DDBJ databases">
        <title>Sequencing and annotation of the Blastocystis hominis genome.</title>
        <authorList>
            <person name="Wincker P."/>
        </authorList>
    </citation>
    <scope>NUCLEOTIDE SEQUENCE</scope>
    <source>
        <strain evidence="4">Singapore isolate B</strain>
    </source>
</reference>
<gene>
    <name evidence="4" type="ORF">GSBLH_T00006134001</name>
</gene>
<dbReference type="Proteomes" id="UP000008312">
    <property type="component" value="Unassembled WGS sequence"/>
</dbReference>
<dbReference type="PROSITE" id="PS51820">
    <property type="entry name" value="PA14"/>
    <property type="match status" value="1"/>
</dbReference>
<feature type="domain" description="G-protein coupled receptors family 2 profile 1" evidence="2">
    <location>
        <begin position="1217"/>
        <end position="1263"/>
    </location>
</feature>
<feature type="domain" description="PA14" evidence="3">
    <location>
        <begin position="292"/>
        <end position="445"/>
    </location>
</feature>
<keyword evidence="5" id="KW-1185">Reference proteome</keyword>
<dbReference type="SUPFAM" id="SSF56988">
    <property type="entry name" value="Anthrax protective antigen"/>
    <property type="match status" value="1"/>
</dbReference>
<dbReference type="Pfam" id="PF05345">
    <property type="entry name" value="He_PIG"/>
    <property type="match status" value="1"/>
</dbReference>
<evidence type="ECO:0000313" key="5">
    <source>
        <dbReference type="Proteomes" id="UP000008312"/>
    </source>
</evidence>
<protein>
    <recommendedName>
        <fullName evidence="6">PA14 domain-containing protein</fullName>
    </recommendedName>
</protein>
<name>D8LY44_BLAHO</name>